<keyword evidence="1" id="KW-1133">Transmembrane helix</keyword>
<protein>
    <submittedName>
        <fullName evidence="2">Uncharacterized protein</fullName>
    </submittedName>
</protein>
<sequence>MIEDLLNTPIGQILISVILGLGLATVFKKICKGQNCIVIQSPDLKEIEKYYYKVDDNCFKYTPYVTQCSENSQ</sequence>
<feature type="transmembrane region" description="Helical" evidence="1">
    <location>
        <begin position="6"/>
        <end position="27"/>
    </location>
</feature>
<reference evidence="2" key="1">
    <citation type="journal article" date="2020" name="Nature">
        <title>Giant virus diversity and host interactions through global metagenomics.</title>
        <authorList>
            <person name="Schulz F."/>
            <person name="Roux S."/>
            <person name="Paez-Espino D."/>
            <person name="Jungbluth S."/>
            <person name="Walsh D.A."/>
            <person name="Denef V.J."/>
            <person name="McMahon K.D."/>
            <person name="Konstantinidis K.T."/>
            <person name="Eloe-Fadrosh E.A."/>
            <person name="Kyrpides N.C."/>
            <person name="Woyke T."/>
        </authorList>
    </citation>
    <scope>NUCLEOTIDE SEQUENCE</scope>
    <source>
        <strain evidence="2">GVMAG-M-3300010354-11</strain>
    </source>
</reference>
<evidence type="ECO:0000256" key="1">
    <source>
        <dbReference type="SAM" id="Phobius"/>
    </source>
</evidence>
<proteinExistence type="predicted"/>
<dbReference type="AlphaFoldDB" id="A0A6C0BFR6"/>
<evidence type="ECO:0000313" key="2">
    <source>
        <dbReference type="EMBL" id="QHS90584.1"/>
    </source>
</evidence>
<dbReference type="EMBL" id="MN739141">
    <property type="protein sequence ID" value="QHS90584.1"/>
    <property type="molecule type" value="Genomic_DNA"/>
</dbReference>
<keyword evidence="1" id="KW-0812">Transmembrane</keyword>
<name>A0A6C0BFR6_9ZZZZ</name>
<organism evidence="2">
    <name type="scientific">viral metagenome</name>
    <dbReference type="NCBI Taxonomy" id="1070528"/>
    <lineage>
        <taxon>unclassified sequences</taxon>
        <taxon>metagenomes</taxon>
        <taxon>organismal metagenomes</taxon>
    </lineage>
</organism>
<accession>A0A6C0BFR6</accession>
<keyword evidence="1" id="KW-0472">Membrane</keyword>